<dbReference type="NCBIfam" id="TIGR02459">
    <property type="entry name" value="CbtB"/>
    <property type="match status" value="1"/>
</dbReference>
<keyword evidence="1" id="KW-1133">Transmembrane helix</keyword>
<proteinExistence type="predicted"/>
<dbReference type="EMBL" id="WUMV01000002">
    <property type="protein sequence ID" value="MXN64304.1"/>
    <property type="molecule type" value="Genomic_DNA"/>
</dbReference>
<dbReference type="RefSeq" id="WP_160774541.1">
    <property type="nucleotide sequence ID" value="NZ_WUMV01000002.1"/>
</dbReference>
<evidence type="ECO:0000256" key="1">
    <source>
        <dbReference type="SAM" id="Phobius"/>
    </source>
</evidence>
<accession>A0A7X3S702</accession>
<organism evidence="2 3">
    <name type="scientific">Stappia sediminis</name>
    <dbReference type="NCBI Taxonomy" id="2692190"/>
    <lineage>
        <taxon>Bacteria</taxon>
        <taxon>Pseudomonadati</taxon>
        <taxon>Pseudomonadota</taxon>
        <taxon>Alphaproteobacteria</taxon>
        <taxon>Hyphomicrobiales</taxon>
        <taxon>Stappiaceae</taxon>
        <taxon>Stappia</taxon>
    </lineage>
</organism>
<evidence type="ECO:0008006" key="4">
    <source>
        <dbReference type="Google" id="ProtNLM"/>
    </source>
</evidence>
<reference evidence="2 3" key="1">
    <citation type="submission" date="2019-12" db="EMBL/GenBank/DDBJ databases">
        <authorList>
            <person name="Li M."/>
        </authorList>
    </citation>
    <scope>NUCLEOTIDE SEQUENCE [LARGE SCALE GENOMIC DNA]</scope>
    <source>
        <strain evidence="2 3">GBMRC 2046</strain>
    </source>
</reference>
<gene>
    <name evidence="2" type="ORF">GR183_05265</name>
</gene>
<name>A0A7X3S702_9HYPH</name>
<dbReference type="Pfam" id="PF09489">
    <property type="entry name" value="CbtB"/>
    <property type="match status" value="1"/>
</dbReference>
<keyword evidence="1" id="KW-0812">Transmembrane</keyword>
<dbReference type="Proteomes" id="UP000433101">
    <property type="component" value="Unassembled WGS sequence"/>
</dbReference>
<dbReference type="AlphaFoldDB" id="A0A7X3S702"/>
<protein>
    <recommendedName>
        <fullName evidence="4">Cobalt transporter subunit CbtB</fullName>
    </recommendedName>
</protein>
<keyword evidence="1" id="KW-0472">Membrane</keyword>
<dbReference type="InterPro" id="IPR012667">
    <property type="entry name" value="CbtB_put"/>
</dbReference>
<keyword evidence="3" id="KW-1185">Reference proteome</keyword>
<evidence type="ECO:0000313" key="3">
    <source>
        <dbReference type="Proteomes" id="UP000433101"/>
    </source>
</evidence>
<feature type="transmembrane region" description="Helical" evidence="1">
    <location>
        <begin position="16"/>
        <end position="39"/>
    </location>
</feature>
<comment type="caution">
    <text evidence="2">The sequence shown here is derived from an EMBL/GenBank/DDBJ whole genome shotgun (WGS) entry which is preliminary data.</text>
</comment>
<evidence type="ECO:0000313" key="2">
    <source>
        <dbReference type="EMBL" id="MXN64304.1"/>
    </source>
</evidence>
<sequence length="60" mass="6149">MNSTVSSAAQSTSSRAAILPVALLSAFIGAFVVFGVGFAHSNVLHNAAHDSRHALGFPCH</sequence>